<evidence type="ECO:0000256" key="1">
    <source>
        <dbReference type="SAM" id="MobiDB-lite"/>
    </source>
</evidence>
<dbReference type="EMBL" id="JASDAP010000011">
    <property type="protein sequence ID" value="KAK1894642.1"/>
    <property type="molecule type" value="Genomic_DNA"/>
</dbReference>
<sequence>MKTRAAEESWYAVLKQQISERPRRRGQPAPGLLSDSLYFLFNHRSLRDILPSIYHTEKNFSLSAAGPVVEQEGRAGVPGMQGDDLFTRPSPSGSPHCDTWHPGDKQKRVNIHRL</sequence>
<evidence type="ECO:0000313" key="3">
    <source>
        <dbReference type="Proteomes" id="UP001228049"/>
    </source>
</evidence>
<keyword evidence="3" id="KW-1185">Reference proteome</keyword>
<reference evidence="2" key="1">
    <citation type="submission" date="2023-04" db="EMBL/GenBank/DDBJ databases">
        <title>Chromosome-level genome of Chaenocephalus aceratus.</title>
        <authorList>
            <person name="Park H."/>
        </authorList>
    </citation>
    <scope>NUCLEOTIDE SEQUENCE</scope>
    <source>
        <strain evidence="2">DE</strain>
        <tissue evidence="2">Muscle</tissue>
    </source>
</reference>
<evidence type="ECO:0000313" key="2">
    <source>
        <dbReference type="EMBL" id="KAK1894642.1"/>
    </source>
</evidence>
<accession>A0AAD9C298</accession>
<organism evidence="2 3">
    <name type="scientific">Dissostichus eleginoides</name>
    <name type="common">Patagonian toothfish</name>
    <name type="synonym">Dissostichus amissus</name>
    <dbReference type="NCBI Taxonomy" id="100907"/>
    <lineage>
        <taxon>Eukaryota</taxon>
        <taxon>Metazoa</taxon>
        <taxon>Chordata</taxon>
        <taxon>Craniata</taxon>
        <taxon>Vertebrata</taxon>
        <taxon>Euteleostomi</taxon>
        <taxon>Actinopterygii</taxon>
        <taxon>Neopterygii</taxon>
        <taxon>Teleostei</taxon>
        <taxon>Neoteleostei</taxon>
        <taxon>Acanthomorphata</taxon>
        <taxon>Eupercaria</taxon>
        <taxon>Perciformes</taxon>
        <taxon>Notothenioidei</taxon>
        <taxon>Nototheniidae</taxon>
        <taxon>Dissostichus</taxon>
    </lineage>
</organism>
<proteinExistence type="predicted"/>
<name>A0AAD9C298_DISEL</name>
<comment type="caution">
    <text evidence="2">The sequence shown here is derived from an EMBL/GenBank/DDBJ whole genome shotgun (WGS) entry which is preliminary data.</text>
</comment>
<protein>
    <submittedName>
        <fullName evidence="2">Zinc finger X-linked protein ZXDA</fullName>
    </submittedName>
</protein>
<gene>
    <name evidence="2" type="ORF">KUDE01_020100</name>
</gene>
<dbReference type="AlphaFoldDB" id="A0AAD9C298"/>
<feature type="region of interest" description="Disordered" evidence="1">
    <location>
        <begin position="71"/>
        <end position="114"/>
    </location>
</feature>
<feature type="compositionally biased region" description="Basic and acidic residues" evidence="1">
    <location>
        <begin position="98"/>
        <end position="107"/>
    </location>
</feature>
<dbReference type="Proteomes" id="UP001228049">
    <property type="component" value="Unassembled WGS sequence"/>
</dbReference>